<proteinExistence type="inferred from homology"/>
<comment type="similarity">
    <text evidence="2">Belongs to the fibulin family.</text>
</comment>
<dbReference type="Proteomes" id="UP000770717">
    <property type="component" value="Unassembled WGS sequence"/>
</dbReference>
<dbReference type="PANTHER" id="PTHR24050">
    <property type="entry name" value="PA14 DOMAIN-CONTAINING PROTEIN"/>
    <property type="match status" value="1"/>
</dbReference>
<comment type="caution">
    <text evidence="9">The sequence shown here is derived from an EMBL/GenBank/DDBJ whole genome shotgun (WGS) entry which is preliminary data.</text>
</comment>
<dbReference type="GO" id="GO:0005509">
    <property type="term" value="F:calcium ion binding"/>
    <property type="evidence" value="ECO:0007669"/>
    <property type="project" value="InterPro"/>
</dbReference>
<dbReference type="PANTHER" id="PTHR24050:SF26">
    <property type="entry name" value="FIBULIN-5"/>
    <property type="match status" value="1"/>
</dbReference>
<feature type="domain" description="Anaphylatoxin-like" evidence="8">
    <location>
        <begin position="29"/>
        <end position="61"/>
    </location>
</feature>
<dbReference type="SUPFAM" id="SSF57196">
    <property type="entry name" value="EGF/Laminin"/>
    <property type="match status" value="2"/>
</dbReference>
<keyword evidence="7" id="KW-1015">Disulfide bond</keyword>
<dbReference type="OrthoDB" id="4062651at2759"/>
<evidence type="ECO:0000259" key="8">
    <source>
        <dbReference type="PROSITE" id="PS01178"/>
    </source>
</evidence>
<dbReference type="InterPro" id="IPR000742">
    <property type="entry name" value="EGF"/>
</dbReference>
<dbReference type="InterPro" id="IPR001881">
    <property type="entry name" value="EGF-like_Ca-bd_dom"/>
</dbReference>
<name>A0A8J6BCD8_ELECQ</name>
<dbReference type="Gene3D" id="2.10.25.10">
    <property type="entry name" value="Laminin"/>
    <property type="match status" value="2"/>
</dbReference>
<sequence>MIAAKEDGICLQTENDPCERSHFKLCCDCCSLGLKIKKEGHSCESNLNLGYPCNHMVMLCCNGEEQLLSPDIKLLSKPEPTTKAEIDVDECALNTHTCGNGERCLNTVGSFVCIPEVICETGFMLEDGVCQDINECSSSLAPCKHGFICINTLGSYVCQRKHLNCNRGYKPNENGTVCIGEEGSYIYIYTCI</sequence>
<reference evidence="9" key="1">
    <citation type="thesis" date="2020" institute="ProQuest LLC" country="789 East Eisenhower Parkway, Ann Arbor, MI, USA">
        <title>Comparative Genomics and Chromosome Evolution.</title>
        <authorList>
            <person name="Mudd A.B."/>
        </authorList>
    </citation>
    <scope>NUCLEOTIDE SEQUENCE</scope>
    <source>
        <strain evidence="9">HN-11 Male</strain>
        <tissue evidence="9">Kidney and liver</tissue>
    </source>
</reference>
<comment type="subcellular location">
    <subcellularLocation>
        <location evidence="1">Secreted</location>
    </subcellularLocation>
</comment>
<dbReference type="Pfam" id="PF07645">
    <property type="entry name" value="EGF_CA"/>
    <property type="match status" value="2"/>
</dbReference>
<evidence type="ECO:0000313" key="10">
    <source>
        <dbReference type="Proteomes" id="UP000770717"/>
    </source>
</evidence>
<dbReference type="InterPro" id="IPR052235">
    <property type="entry name" value="Nephronectin_domain"/>
</dbReference>
<dbReference type="AlphaFoldDB" id="A0A8J6BCD8"/>
<evidence type="ECO:0000313" key="9">
    <source>
        <dbReference type="EMBL" id="KAG9464611.1"/>
    </source>
</evidence>
<dbReference type="SMART" id="SM00179">
    <property type="entry name" value="EGF_CA"/>
    <property type="match status" value="2"/>
</dbReference>
<evidence type="ECO:0000256" key="2">
    <source>
        <dbReference type="ARBA" id="ARBA00006127"/>
    </source>
</evidence>
<organism evidence="9 10">
    <name type="scientific">Eleutherodactylus coqui</name>
    <name type="common">Puerto Rican coqui</name>
    <dbReference type="NCBI Taxonomy" id="57060"/>
    <lineage>
        <taxon>Eukaryota</taxon>
        <taxon>Metazoa</taxon>
        <taxon>Chordata</taxon>
        <taxon>Craniata</taxon>
        <taxon>Vertebrata</taxon>
        <taxon>Euteleostomi</taxon>
        <taxon>Amphibia</taxon>
        <taxon>Batrachia</taxon>
        <taxon>Anura</taxon>
        <taxon>Neobatrachia</taxon>
        <taxon>Hyloidea</taxon>
        <taxon>Eleutherodactylidae</taxon>
        <taxon>Eleutherodactylinae</taxon>
        <taxon>Eleutherodactylus</taxon>
        <taxon>Eleutherodactylus</taxon>
    </lineage>
</organism>
<keyword evidence="4" id="KW-0245">EGF-like domain</keyword>
<protein>
    <recommendedName>
        <fullName evidence="8">Anaphylatoxin-like domain-containing protein</fullName>
    </recommendedName>
</protein>
<dbReference type="SMART" id="SM00181">
    <property type="entry name" value="EGF"/>
    <property type="match status" value="2"/>
</dbReference>
<dbReference type="GO" id="GO:0005576">
    <property type="term" value="C:extracellular region"/>
    <property type="evidence" value="ECO:0007669"/>
    <property type="project" value="UniProtKB-SubCell"/>
</dbReference>
<gene>
    <name evidence="9" type="ORF">GDO78_019668</name>
</gene>
<keyword evidence="5" id="KW-0732">Signal</keyword>
<evidence type="ECO:0000256" key="7">
    <source>
        <dbReference type="ARBA" id="ARBA00023157"/>
    </source>
</evidence>
<evidence type="ECO:0000256" key="4">
    <source>
        <dbReference type="ARBA" id="ARBA00022536"/>
    </source>
</evidence>
<dbReference type="PROSITE" id="PS01178">
    <property type="entry name" value="ANAPHYLATOXIN_2"/>
    <property type="match status" value="1"/>
</dbReference>
<dbReference type="PROSITE" id="PS01187">
    <property type="entry name" value="EGF_CA"/>
    <property type="match status" value="1"/>
</dbReference>
<evidence type="ECO:0000256" key="1">
    <source>
        <dbReference type="ARBA" id="ARBA00004613"/>
    </source>
</evidence>
<keyword evidence="10" id="KW-1185">Reference proteome</keyword>
<keyword evidence="6" id="KW-0677">Repeat</keyword>
<dbReference type="CDD" id="cd00054">
    <property type="entry name" value="EGF_CA"/>
    <property type="match status" value="1"/>
</dbReference>
<dbReference type="InterPro" id="IPR049883">
    <property type="entry name" value="NOTCH1_EGF-like"/>
</dbReference>
<keyword evidence="3" id="KW-0964">Secreted</keyword>
<dbReference type="EMBL" id="WNTK01004167">
    <property type="protein sequence ID" value="KAG9464611.1"/>
    <property type="molecule type" value="Genomic_DNA"/>
</dbReference>
<dbReference type="FunFam" id="2.10.25.10:FF:000002">
    <property type="entry name" value="Latent-transforming growth factor beta-binding protein 3"/>
    <property type="match status" value="1"/>
</dbReference>
<dbReference type="PROSITE" id="PS01177">
    <property type="entry name" value="ANAPHYLATOXIN_1"/>
    <property type="match status" value="1"/>
</dbReference>
<dbReference type="InterPro" id="IPR000020">
    <property type="entry name" value="Anaphylatoxin/fibulin"/>
</dbReference>
<evidence type="ECO:0000256" key="5">
    <source>
        <dbReference type="ARBA" id="ARBA00022729"/>
    </source>
</evidence>
<evidence type="ECO:0000256" key="6">
    <source>
        <dbReference type="ARBA" id="ARBA00022737"/>
    </source>
</evidence>
<evidence type="ECO:0000256" key="3">
    <source>
        <dbReference type="ARBA" id="ARBA00022525"/>
    </source>
</evidence>
<accession>A0A8J6BCD8</accession>
<dbReference type="InterPro" id="IPR018097">
    <property type="entry name" value="EGF_Ca-bd_CS"/>
</dbReference>